<evidence type="ECO:0000313" key="2">
    <source>
        <dbReference type="Proteomes" id="UP000185426"/>
    </source>
</evidence>
<dbReference type="EMBL" id="CP015607">
    <property type="protein sequence ID" value="APT47278.1"/>
    <property type="molecule type" value="Genomic_DNA"/>
</dbReference>
<sequence length="337" mass="38533">MSYVSYQKNDVRVVLGADESVQNLVISKVHPYIDCSKITEKHEGDVWTILTSKYAQEIQKEIPLEEVFYQTKMEPRCRYLYDGEKKVIVIDEPKDVRWAAQHALRLIRVLLRLLCYQDGLIYLHGGMMEMNQKGIALVGGSRAGKTSTILSLLSLTDARYITNDDIGVSYTNTEYAGTGWPRSMSIRKDSFEAIEKLGTPYRLQTSSHPFNEDDKSYHFVYPEELEKWFSREVKTMGKIDVMVFPEFLPHGQTGAELSKMTPHEAAERLNEHAVINPGRHNEFLLPYFTLPTPEELEPFLNALAEKVPCYSLKQGFTSLEKGTVLIQELLEQSDIVV</sequence>
<reference evidence="1 2" key="1">
    <citation type="submission" date="2016-05" db="EMBL/GenBank/DDBJ databases">
        <title>Complete Genome and Methylome Analysis of Psychrotrophic Bacterial Isolates from Antarctic Lake Untersee.</title>
        <authorList>
            <person name="Fomenkov A."/>
            <person name="Akimov V.N."/>
            <person name="Vasilyeva L.V."/>
            <person name="Andersen D."/>
            <person name="Vincze T."/>
            <person name="Roberts R.J."/>
        </authorList>
    </citation>
    <scope>NUCLEOTIDE SEQUENCE [LARGE SCALE GENOMIC DNA]</scope>
    <source>
        <strain evidence="1 2">U14-5</strain>
    </source>
</reference>
<dbReference type="Gene3D" id="3.40.50.300">
    <property type="entry name" value="P-loop containing nucleotide triphosphate hydrolases"/>
    <property type="match status" value="1"/>
</dbReference>
<evidence type="ECO:0000313" key="1">
    <source>
        <dbReference type="EMBL" id="APT47278.1"/>
    </source>
</evidence>
<name>A0A1L6ZL72_BACIA</name>
<dbReference type="Proteomes" id="UP000185426">
    <property type="component" value="Chromosome"/>
</dbReference>
<proteinExistence type="predicted"/>
<organism evidence="1 2">
    <name type="scientific">Bacillus safensis</name>
    <dbReference type="NCBI Taxonomy" id="561879"/>
    <lineage>
        <taxon>Bacteria</taxon>
        <taxon>Bacillati</taxon>
        <taxon>Bacillota</taxon>
        <taxon>Bacilli</taxon>
        <taxon>Bacillales</taxon>
        <taxon>Bacillaceae</taxon>
        <taxon>Bacillus</taxon>
    </lineage>
</organism>
<dbReference type="SUPFAM" id="SSF53795">
    <property type="entry name" value="PEP carboxykinase-like"/>
    <property type="match status" value="1"/>
</dbReference>
<accession>A0A1L6ZL72</accession>
<dbReference type="InterPro" id="IPR027417">
    <property type="entry name" value="P-loop_NTPase"/>
</dbReference>
<dbReference type="RefSeq" id="WP_075623069.1">
    <property type="nucleotide sequence ID" value="NZ_CP015607.1"/>
</dbReference>
<dbReference type="AlphaFoldDB" id="A0A1L6ZL72"/>
<protein>
    <submittedName>
        <fullName evidence="1">Uncharacterized protein</fullName>
    </submittedName>
</protein>
<gene>
    <name evidence="1" type="ORF">BSA145_16220</name>
</gene>